<dbReference type="RefSeq" id="WP_058319693.1">
    <property type="nucleotide sequence ID" value="NZ_CYSF01000017.1"/>
</dbReference>
<dbReference type="AlphaFoldDB" id="A0A0N7M2B3"/>
<proteinExistence type="predicted"/>
<reference evidence="1 2" key="1">
    <citation type="submission" date="2015-09" db="EMBL/GenBank/DDBJ databases">
        <authorList>
            <consortium name="Swine Surveillance"/>
        </authorList>
    </citation>
    <scope>NUCLEOTIDE SEQUENCE [LARGE SCALE GENOMIC DNA]</scope>
    <source>
        <strain evidence="1 2">CECT 8383</strain>
    </source>
</reference>
<gene>
    <name evidence="1" type="ORF">TM5383_02861</name>
</gene>
<dbReference type="EMBL" id="CYSF01000017">
    <property type="protein sequence ID" value="CUH85627.1"/>
    <property type="molecule type" value="Genomic_DNA"/>
</dbReference>
<evidence type="ECO:0000313" key="2">
    <source>
        <dbReference type="Proteomes" id="UP000051681"/>
    </source>
</evidence>
<evidence type="ECO:0000313" key="1">
    <source>
        <dbReference type="EMBL" id="CUH85627.1"/>
    </source>
</evidence>
<accession>A0A0N7M2B3</accession>
<organism evidence="1 2">
    <name type="scientific">Thalassovita mediterranea</name>
    <dbReference type="NCBI Taxonomy" id="340021"/>
    <lineage>
        <taxon>Bacteria</taxon>
        <taxon>Pseudomonadati</taxon>
        <taxon>Pseudomonadota</taxon>
        <taxon>Alphaproteobacteria</taxon>
        <taxon>Rhodobacterales</taxon>
        <taxon>Roseobacteraceae</taxon>
        <taxon>Thalassovita</taxon>
    </lineage>
</organism>
<dbReference type="STRING" id="340021.TM5383_02861"/>
<keyword evidence="2" id="KW-1185">Reference proteome</keyword>
<dbReference type="PROSITE" id="PS51257">
    <property type="entry name" value="PROKAR_LIPOPROTEIN"/>
    <property type="match status" value="1"/>
</dbReference>
<protein>
    <submittedName>
        <fullName evidence="1">Uncharacterized protein</fullName>
    </submittedName>
</protein>
<name>A0A0N7M2B3_9RHOB</name>
<sequence>MLRKGVTLTALIPLLAACGLPQGLSQQDVLAYETAVASVGCVMRVESDYLPVELQTGFSREQVVGLTEYELAKGNAVKLDDGGVKLTTGACA</sequence>
<dbReference type="Proteomes" id="UP000051681">
    <property type="component" value="Unassembled WGS sequence"/>
</dbReference>
<dbReference type="OrthoDB" id="7867343at2"/>